<dbReference type="InterPro" id="IPR012340">
    <property type="entry name" value="NA-bd_OB-fold"/>
</dbReference>
<comment type="caution">
    <text evidence="8">The sequence shown here is derived from an EMBL/GenBank/DDBJ whole genome shotgun (WGS) entry which is preliminary data.</text>
</comment>
<dbReference type="InterPro" id="IPR012156">
    <property type="entry name" value="Cold_shock_CspA"/>
</dbReference>
<evidence type="ECO:0000313" key="9">
    <source>
        <dbReference type="Proteomes" id="UP000037210"/>
    </source>
</evidence>
<dbReference type="AlphaFoldDB" id="A0A0M0BNN2"/>
<dbReference type="InterPro" id="IPR019844">
    <property type="entry name" value="CSD_CS"/>
</dbReference>
<dbReference type="Proteomes" id="UP000037210">
    <property type="component" value="Unassembled WGS sequence"/>
</dbReference>
<dbReference type="CDD" id="cd04458">
    <property type="entry name" value="CSP_CDS"/>
    <property type="match status" value="1"/>
</dbReference>
<keyword evidence="3" id="KW-0805">Transcription regulation</keyword>
<dbReference type="InterPro" id="IPR011129">
    <property type="entry name" value="CSD"/>
</dbReference>
<keyword evidence="4" id="KW-0238">DNA-binding</keyword>
<dbReference type="PRINTS" id="PR00050">
    <property type="entry name" value="COLDSHOCK"/>
</dbReference>
<proteinExistence type="predicted"/>
<keyword evidence="6" id="KW-0804">Transcription</keyword>
<protein>
    <recommendedName>
        <fullName evidence="7">CSD domain-containing protein</fullName>
    </recommendedName>
</protein>
<gene>
    <name evidence="8" type="ORF">AC482_05235</name>
</gene>
<evidence type="ECO:0000259" key="7">
    <source>
        <dbReference type="PROSITE" id="PS51857"/>
    </source>
</evidence>
<accession>A0A0M0BNN2</accession>
<dbReference type="PROSITE" id="PS51857">
    <property type="entry name" value="CSD_2"/>
    <property type="match status" value="1"/>
</dbReference>
<dbReference type="SUPFAM" id="SSF50249">
    <property type="entry name" value="Nucleic acid-binding proteins"/>
    <property type="match status" value="1"/>
</dbReference>
<comment type="subcellular location">
    <subcellularLocation>
        <location evidence="1">Cytoplasm</location>
    </subcellularLocation>
</comment>
<evidence type="ECO:0000256" key="4">
    <source>
        <dbReference type="ARBA" id="ARBA00023125"/>
    </source>
</evidence>
<dbReference type="PROSITE" id="PS00352">
    <property type="entry name" value="CSD_1"/>
    <property type="match status" value="1"/>
</dbReference>
<evidence type="ECO:0000256" key="3">
    <source>
        <dbReference type="ARBA" id="ARBA00023015"/>
    </source>
</evidence>
<evidence type="ECO:0000256" key="1">
    <source>
        <dbReference type="ARBA" id="ARBA00004496"/>
    </source>
</evidence>
<dbReference type="PATRIC" id="fig|1685127.3.peg.1386"/>
<dbReference type="EMBL" id="LFWZ01000047">
    <property type="protein sequence ID" value="KON29936.1"/>
    <property type="molecule type" value="Genomic_DNA"/>
</dbReference>
<reference evidence="8 9" key="1">
    <citation type="submission" date="2015-06" db="EMBL/GenBank/DDBJ databases">
        <title>New insights into the roles of widespread benthic archaea in carbon and nitrogen cycling.</title>
        <authorList>
            <person name="Lazar C.S."/>
            <person name="Baker B.J."/>
            <person name="Seitz K.W."/>
            <person name="Hyde A.S."/>
            <person name="Dick G.J."/>
            <person name="Hinrichs K.-U."/>
            <person name="Teske A.P."/>
        </authorList>
    </citation>
    <scope>NUCLEOTIDE SEQUENCE [LARGE SCALE GENOMIC DNA]</scope>
    <source>
        <strain evidence="8">DG-45</strain>
    </source>
</reference>
<feature type="domain" description="CSD" evidence="7">
    <location>
        <begin position="6"/>
        <end position="69"/>
    </location>
</feature>
<dbReference type="Gene3D" id="2.40.50.140">
    <property type="entry name" value="Nucleic acid-binding proteins"/>
    <property type="match status" value="1"/>
</dbReference>
<evidence type="ECO:0000256" key="2">
    <source>
        <dbReference type="ARBA" id="ARBA00022490"/>
    </source>
</evidence>
<dbReference type="PANTHER" id="PTHR46565">
    <property type="entry name" value="COLD SHOCK DOMAIN PROTEIN 2"/>
    <property type="match status" value="1"/>
</dbReference>
<keyword evidence="2" id="KW-0963">Cytoplasm</keyword>
<evidence type="ECO:0000256" key="6">
    <source>
        <dbReference type="ARBA" id="ARBA00023163"/>
    </source>
</evidence>
<evidence type="ECO:0000256" key="5">
    <source>
        <dbReference type="ARBA" id="ARBA00023159"/>
    </source>
</evidence>
<dbReference type="GO" id="GO:0005737">
    <property type="term" value="C:cytoplasm"/>
    <property type="evidence" value="ECO:0007669"/>
    <property type="project" value="UniProtKB-SubCell"/>
</dbReference>
<dbReference type="SMART" id="SM00357">
    <property type="entry name" value="CSP"/>
    <property type="match status" value="1"/>
</dbReference>
<dbReference type="GO" id="GO:0003677">
    <property type="term" value="F:DNA binding"/>
    <property type="evidence" value="ECO:0007669"/>
    <property type="project" value="UniProtKB-KW"/>
</dbReference>
<organism evidence="8 9">
    <name type="scientific">miscellaneous Crenarchaeota group-15 archaeon DG-45</name>
    <dbReference type="NCBI Taxonomy" id="1685127"/>
    <lineage>
        <taxon>Archaea</taxon>
        <taxon>Candidatus Bathyarchaeota</taxon>
        <taxon>MCG-15</taxon>
    </lineage>
</organism>
<dbReference type="InterPro" id="IPR002059">
    <property type="entry name" value="CSP_DNA-bd"/>
</dbReference>
<dbReference type="PIRSF" id="PIRSF002599">
    <property type="entry name" value="Cold_shock_A"/>
    <property type="match status" value="1"/>
</dbReference>
<keyword evidence="5" id="KW-0010">Activator</keyword>
<dbReference type="Pfam" id="PF00313">
    <property type="entry name" value="CSD"/>
    <property type="match status" value="1"/>
</dbReference>
<dbReference type="PANTHER" id="PTHR46565:SF20">
    <property type="entry name" value="COLD SHOCK DOMAIN-CONTAINING PROTEIN 4"/>
    <property type="match status" value="1"/>
</dbReference>
<evidence type="ECO:0000313" key="8">
    <source>
        <dbReference type="EMBL" id="KON29936.1"/>
    </source>
</evidence>
<name>A0A0M0BNN2_9ARCH</name>
<sequence>MEVRGPLKGTVKRWLTGRGYGFIEPDEGEKEVFVHHSEIGGLYELKEGQRVEFEVQSTYRGPRAVNVKLEE</sequence>